<feature type="signal peptide" evidence="2">
    <location>
        <begin position="1"/>
        <end position="20"/>
    </location>
</feature>
<keyword evidence="4" id="KW-1185">Reference proteome</keyword>
<accession>A0ABV6R0F9</accession>
<feature type="compositionally biased region" description="Low complexity" evidence="1">
    <location>
        <begin position="52"/>
        <end position="74"/>
    </location>
</feature>
<evidence type="ECO:0000256" key="1">
    <source>
        <dbReference type="SAM" id="MobiDB-lite"/>
    </source>
</evidence>
<feature type="compositionally biased region" description="Low complexity" evidence="1">
    <location>
        <begin position="84"/>
        <end position="109"/>
    </location>
</feature>
<dbReference type="RefSeq" id="WP_376834659.1">
    <property type="nucleotide sequence ID" value="NZ_JBHLSW010000003.1"/>
</dbReference>
<reference evidence="3 4" key="1">
    <citation type="submission" date="2024-09" db="EMBL/GenBank/DDBJ databases">
        <authorList>
            <person name="Sun Q."/>
            <person name="Mori K."/>
        </authorList>
    </citation>
    <scope>NUCLEOTIDE SEQUENCE [LARGE SCALE GENOMIC DNA]</scope>
    <source>
        <strain evidence="3 4">NCAIM B.02621</strain>
    </source>
</reference>
<organism evidence="3 4">
    <name type="scientific">Brevundimonas balnearis</name>
    <dbReference type="NCBI Taxonomy" id="1572858"/>
    <lineage>
        <taxon>Bacteria</taxon>
        <taxon>Pseudomonadati</taxon>
        <taxon>Pseudomonadota</taxon>
        <taxon>Alphaproteobacteria</taxon>
        <taxon>Caulobacterales</taxon>
        <taxon>Caulobacteraceae</taxon>
        <taxon>Brevundimonas</taxon>
    </lineage>
</organism>
<feature type="chain" id="PRO_5046240858" evidence="2">
    <location>
        <begin position="21"/>
        <end position="234"/>
    </location>
</feature>
<evidence type="ECO:0000256" key="2">
    <source>
        <dbReference type="SAM" id="SignalP"/>
    </source>
</evidence>
<protein>
    <submittedName>
        <fullName evidence="3">Uncharacterized protein</fullName>
    </submittedName>
</protein>
<comment type="caution">
    <text evidence="3">The sequence shown here is derived from an EMBL/GenBank/DDBJ whole genome shotgun (WGS) entry which is preliminary data.</text>
</comment>
<proteinExistence type="predicted"/>
<name>A0ABV6R0F9_9CAUL</name>
<keyword evidence="2" id="KW-0732">Signal</keyword>
<dbReference type="EMBL" id="JBHLSW010000003">
    <property type="protein sequence ID" value="MFC0633115.1"/>
    <property type="molecule type" value="Genomic_DNA"/>
</dbReference>
<gene>
    <name evidence="3" type="ORF">ACFFGE_04385</name>
</gene>
<dbReference type="Proteomes" id="UP001589906">
    <property type="component" value="Unassembled WGS sequence"/>
</dbReference>
<evidence type="ECO:0000313" key="3">
    <source>
        <dbReference type="EMBL" id="MFC0633115.1"/>
    </source>
</evidence>
<feature type="region of interest" description="Disordered" evidence="1">
    <location>
        <begin position="19"/>
        <end position="112"/>
    </location>
</feature>
<sequence>MTRILFAAVLMAGLPAVAAAQTPPAGSSRTAEELTRDLNSGPPFVAPPVQRPAATPAATAAETPPAPTSSTTAPTSPPDEIRLVGRPPNLPPGNGRLAPEAEAPAAEPAAPGPIPLDAAARARLPFTLALPAGTEIVETPSGPSFDTWAVRRGETTLVRLYAGPASQFPVYGGEIRTLNGRSTVVVTEGTARRALEHLFERDGMTPREIHVMVATLSGPDQALAESIGQSVDPR</sequence>
<evidence type="ECO:0000313" key="4">
    <source>
        <dbReference type="Proteomes" id="UP001589906"/>
    </source>
</evidence>